<evidence type="ECO:0000313" key="5">
    <source>
        <dbReference type="Proteomes" id="UP000229176"/>
    </source>
</evidence>
<comment type="caution">
    <text evidence="4">The sequence shown here is derived from an EMBL/GenBank/DDBJ whole genome shotgun (WGS) entry which is preliminary data.</text>
</comment>
<dbReference type="Proteomes" id="UP000229176">
    <property type="component" value="Unassembled WGS sequence"/>
</dbReference>
<keyword evidence="1" id="KW-0597">Phosphoprotein</keyword>
<evidence type="ECO:0000313" key="4">
    <source>
        <dbReference type="EMBL" id="PIP69207.1"/>
    </source>
</evidence>
<proteinExistence type="predicted"/>
<comment type="caution">
    <text evidence="2">Lacks conserved residue(s) required for the propagation of feature annotation.</text>
</comment>
<dbReference type="PANTHER" id="PTHR44591:SF3">
    <property type="entry name" value="RESPONSE REGULATORY DOMAIN-CONTAINING PROTEIN"/>
    <property type="match status" value="1"/>
</dbReference>
<dbReference type="PANTHER" id="PTHR44591">
    <property type="entry name" value="STRESS RESPONSE REGULATOR PROTEIN 1"/>
    <property type="match status" value="1"/>
</dbReference>
<reference evidence="4 5" key="1">
    <citation type="submission" date="2017-09" db="EMBL/GenBank/DDBJ databases">
        <title>Depth-based differentiation of microbial function through sediment-hosted aquifers and enrichment of novel symbionts in the deep terrestrial subsurface.</title>
        <authorList>
            <person name="Probst A.J."/>
            <person name="Ladd B."/>
            <person name="Jarett J.K."/>
            <person name="Geller-Mcgrath D.E."/>
            <person name="Sieber C.M."/>
            <person name="Emerson J.B."/>
            <person name="Anantharaman K."/>
            <person name="Thomas B.C."/>
            <person name="Malmstrom R."/>
            <person name="Stieglmeier M."/>
            <person name="Klingl A."/>
            <person name="Woyke T."/>
            <person name="Ryan C.M."/>
            <person name="Banfield J.F."/>
        </authorList>
    </citation>
    <scope>NUCLEOTIDE SEQUENCE [LARGE SCALE GENOMIC DNA]</scope>
    <source>
        <strain evidence="4">CG22_combo_CG10-13_8_21_14_all_32_8</strain>
    </source>
</reference>
<dbReference type="PROSITE" id="PS50110">
    <property type="entry name" value="RESPONSE_REGULATORY"/>
    <property type="match status" value="1"/>
</dbReference>
<dbReference type="SUPFAM" id="SSF52172">
    <property type="entry name" value="CheY-like"/>
    <property type="match status" value="1"/>
</dbReference>
<protein>
    <recommendedName>
        <fullName evidence="3">Response regulatory domain-containing protein</fullName>
    </recommendedName>
</protein>
<evidence type="ECO:0000256" key="1">
    <source>
        <dbReference type="ARBA" id="ARBA00022553"/>
    </source>
</evidence>
<evidence type="ECO:0000259" key="3">
    <source>
        <dbReference type="PROSITE" id="PS50110"/>
    </source>
</evidence>
<organism evidence="4 5">
    <name type="scientific">Candidatus Nomurabacteria bacterium CG22_combo_CG10-13_8_21_14_all_32_8</name>
    <dbReference type="NCBI Taxonomy" id="1974732"/>
    <lineage>
        <taxon>Bacteria</taxon>
        <taxon>Candidatus Nomuraibacteriota</taxon>
    </lineage>
</organism>
<dbReference type="Pfam" id="PF00072">
    <property type="entry name" value="Response_reg"/>
    <property type="match status" value="1"/>
</dbReference>
<dbReference type="GO" id="GO:0000160">
    <property type="term" value="P:phosphorelay signal transduction system"/>
    <property type="evidence" value="ECO:0007669"/>
    <property type="project" value="InterPro"/>
</dbReference>
<feature type="domain" description="Response regulatory" evidence="3">
    <location>
        <begin position="5"/>
        <end position="124"/>
    </location>
</feature>
<dbReference type="EMBL" id="PCTI01000009">
    <property type="protein sequence ID" value="PIP69207.1"/>
    <property type="molecule type" value="Genomic_DNA"/>
</dbReference>
<gene>
    <name evidence="4" type="ORF">COW91_00615</name>
</gene>
<accession>A0A2H0CH16</accession>
<dbReference type="Gene3D" id="3.40.50.2300">
    <property type="match status" value="1"/>
</dbReference>
<evidence type="ECO:0000256" key="2">
    <source>
        <dbReference type="PROSITE-ProRule" id="PRU00169"/>
    </source>
</evidence>
<dbReference type="InterPro" id="IPR050595">
    <property type="entry name" value="Bact_response_regulator"/>
</dbReference>
<dbReference type="InterPro" id="IPR001789">
    <property type="entry name" value="Sig_transdc_resp-reg_receiver"/>
</dbReference>
<dbReference type="SMART" id="SM00448">
    <property type="entry name" value="REC"/>
    <property type="match status" value="1"/>
</dbReference>
<dbReference type="AlphaFoldDB" id="A0A2H0CH16"/>
<sequence>MKKVRVLLVDKDEYSILFMTRLFKKMCIVDLVFTSTSNGFEALDKIKNEQFSLILTELMVHPIGGFELIKKIRSLDSYKNVPILVVTATVTRRSKEESLAVGATDFIAKPFNDLKYFIEKMKSYL</sequence>
<dbReference type="InterPro" id="IPR011006">
    <property type="entry name" value="CheY-like_superfamily"/>
</dbReference>
<name>A0A2H0CH16_9BACT</name>